<reference evidence="1" key="1">
    <citation type="submission" date="2020-05" db="EMBL/GenBank/DDBJ databases">
        <title>Large-scale comparative analyses of tick genomes elucidate their genetic diversity and vector capacities.</title>
        <authorList>
            <person name="Jia N."/>
            <person name="Wang J."/>
            <person name="Shi W."/>
            <person name="Du L."/>
            <person name="Sun Y."/>
            <person name="Zhan W."/>
            <person name="Jiang J."/>
            <person name="Wang Q."/>
            <person name="Zhang B."/>
            <person name="Ji P."/>
            <person name="Sakyi L.B."/>
            <person name="Cui X."/>
            <person name="Yuan T."/>
            <person name="Jiang B."/>
            <person name="Yang W."/>
            <person name="Lam T.T.-Y."/>
            <person name="Chang Q."/>
            <person name="Ding S."/>
            <person name="Wang X."/>
            <person name="Zhu J."/>
            <person name="Ruan X."/>
            <person name="Zhao L."/>
            <person name="Wei J."/>
            <person name="Que T."/>
            <person name="Du C."/>
            <person name="Cheng J."/>
            <person name="Dai P."/>
            <person name="Han X."/>
            <person name="Huang E."/>
            <person name="Gao Y."/>
            <person name="Liu J."/>
            <person name="Shao H."/>
            <person name="Ye R."/>
            <person name="Li L."/>
            <person name="Wei W."/>
            <person name="Wang X."/>
            <person name="Wang C."/>
            <person name="Yang T."/>
            <person name="Huo Q."/>
            <person name="Li W."/>
            <person name="Guo W."/>
            <person name="Chen H."/>
            <person name="Zhou L."/>
            <person name="Ni X."/>
            <person name="Tian J."/>
            <person name="Zhou Y."/>
            <person name="Sheng Y."/>
            <person name="Liu T."/>
            <person name="Pan Y."/>
            <person name="Xia L."/>
            <person name="Li J."/>
            <person name="Zhao F."/>
            <person name="Cao W."/>
        </authorList>
    </citation>
    <scope>NUCLEOTIDE SEQUENCE</scope>
    <source>
        <strain evidence="1">Dsil-2018</strain>
    </source>
</reference>
<evidence type="ECO:0000313" key="2">
    <source>
        <dbReference type="Proteomes" id="UP000821865"/>
    </source>
</evidence>
<dbReference type="EMBL" id="CM023474">
    <property type="protein sequence ID" value="KAH7950534.1"/>
    <property type="molecule type" value="Genomic_DNA"/>
</dbReference>
<proteinExistence type="predicted"/>
<sequence length="486" mass="53785">MRIARFRALISHILDVKPCIRLVVSVVLPRQMSFRKCWWALTARELETSNREARETNAILKAQCHKNGCRHMHRTHELSGMLKANGVHPTQRGSQQLADVLNEQGPVVKAVDQEWWRKQVTRPAATPPKLSKCKEALEGAEHPASTAGCAAPYTKLNGDGPPAWRRRPPLPRVQLVENDACFQCCSVLDGHHADSDRDGWTPSQPCRLSAPAAFNRATRCSSYGSFTTADHLTPILSGCFNSAIASAITLGRTKCTELVTKVLGPTFQEKLLKDLAGVRYSLIIDERSCTKELAVVLACNEAIDVLPTHIDYLVRETFNWFADSPKRQQEYKETYATINAGHFPNKLIGNFVEDSIVPSLESEYRLLQTTISNIAEGVESITKLWASIRNAKNSAGNSMFPLLSELALSLLALPLSNAAVERVFSQVSLTKNDLRNRMSNVTLQALLHVKFGLAESGDCCKDFQPDEQFLTRFNSAVLYGPSGSGN</sequence>
<gene>
    <name evidence="1" type="ORF">HPB49_025510</name>
</gene>
<comment type="caution">
    <text evidence="1">The sequence shown here is derived from an EMBL/GenBank/DDBJ whole genome shotgun (WGS) entry which is preliminary data.</text>
</comment>
<evidence type="ECO:0000313" key="1">
    <source>
        <dbReference type="EMBL" id="KAH7950534.1"/>
    </source>
</evidence>
<organism evidence="1 2">
    <name type="scientific">Dermacentor silvarum</name>
    <name type="common">Tick</name>
    <dbReference type="NCBI Taxonomy" id="543639"/>
    <lineage>
        <taxon>Eukaryota</taxon>
        <taxon>Metazoa</taxon>
        <taxon>Ecdysozoa</taxon>
        <taxon>Arthropoda</taxon>
        <taxon>Chelicerata</taxon>
        <taxon>Arachnida</taxon>
        <taxon>Acari</taxon>
        <taxon>Parasitiformes</taxon>
        <taxon>Ixodida</taxon>
        <taxon>Ixodoidea</taxon>
        <taxon>Ixodidae</taxon>
        <taxon>Rhipicephalinae</taxon>
        <taxon>Dermacentor</taxon>
    </lineage>
</organism>
<keyword evidence="2" id="KW-1185">Reference proteome</keyword>
<dbReference type="Proteomes" id="UP000821865">
    <property type="component" value="Chromosome 5"/>
</dbReference>
<name>A0ACB8CU31_DERSI</name>
<accession>A0ACB8CU31</accession>
<protein>
    <submittedName>
        <fullName evidence="1">Uncharacterized protein</fullName>
    </submittedName>
</protein>